<dbReference type="CDD" id="cd06626">
    <property type="entry name" value="STKc_MEKK4"/>
    <property type="match status" value="1"/>
</dbReference>
<feature type="compositionally biased region" description="Polar residues" evidence="9">
    <location>
        <begin position="1"/>
        <end position="10"/>
    </location>
</feature>
<feature type="compositionally biased region" description="Polar residues" evidence="9">
    <location>
        <begin position="600"/>
        <end position="616"/>
    </location>
</feature>
<dbReference type="InterPro" id="IPR008271">
    <property type="entry name" value="Ser/Thr_kinase_AS"/>
</dbReference>
<keyword evidence="12" id="KW-1185">Reference proteome</keyword>
<dbReference type="InterPro" id="IPR017441">
    <property type="entry name" value="Protein_kinase_ATP_BS"/>
</dbReference>
<keyword evidence="8" id="KW-0175">Coiled coil</keyword>
<evidence type="ECO:0000256" key="6">
    <source>
        <dbReference type="ARBA" id="ARBA00022840"/>
    </source>
</evidence>
<feature type="region of interest" description="Disordered" evidence="9">
    <location>
        <begin position="267"/>
        <end position="415"/>
    </location>
</feature>
<feature type="compositionally biased region" description="Low complexity" evidence="9">
    <location>
        <begin position="135"/>
        <end position="153"/>
    </location>
</feature>
<dbReference type="InterPro" id="IPR050538">
    <property type="entry name" value="MAP_kinase_kinase_kinase"/>
</dbReference>
<proteinExistence type="inferred from homology"/>
<dbReference type="InterPro" id="IPR011009">
    <property type="entry name" value="Kinase-like_dom_sf"/>
</dbReference>
<evidence type="ECO:0000313" key="11">
    <source>
        <dbReference type="EMBL" id="CAH2352023.1"/>
    </source>
</evidence>
<keyword evidence="2" id="KW-0723">Serine/threonine-protein kinase</keyword>
<dbReference type="PROSITE" id="PS50011">
    <property type="entry name" value="PROTEIN_KINASE_DOM"/>
    <property type="match status" value="1"/>
</dbReference>
<feature type="compositionally biased region" description="Polar residues" evidence="9">
    <location>
        <begin position="167"/>
        <end position="202"/>
    </location>
</feature>
<feature type="compositionally biased region" description="Polar residues" evidence="9">
    <location>
        <begin position="54"/>
        <end position="78"/>
    </location>
</feature>
<dbReference type="SUPFAM" id="SSF56112">
    <property type="entry name" value="Protein kinase-like (PK-like)"/>
    <property type="match status" value="1"/>
</dbReference>
<evidence type="ECO:0000256" key="8">
    <source>
        <dbReference type="SAM" id="Coils"/>
    </source>
</evidence>
<keyword evidence="3" id="KW-0808">Transferase</keyword>
<feature type="compositionally biased region" description="Low complexity" evidence="9">
    <location>
        <begin position="1626"/>
        <end position="1636"/>
    </location>
</feature>
<feature type="region of interest" description="Disordered" evidence="9">
    <location>
        <begin position="1"/>
        <end position="81"/>
    </location>
</feature>
<feature type="coiled-coil region" evidence="8">
    <location>
        <begin position="1409"/>
        <end position="1436"/>
    </location>
</feature>
<feature type="compositionally biased region" description="Low complexity" evidence="9">
    <location>
        <begin position="285"/>
        <end position="343"/>
    </location>
</feature>
<feature type="compositionally biased region" description="Polar residues" evidence="9">
    <location>
        <begin position="386"/>
        <end position="395"/>
    </location>
</feature>
<dbReference type="Proteomes" id="UP000837801">
    <property type="component" value="Unassembled WGS sequence"/>
</dbReference>
<dbReference type="PANTHER" id="PTHR48016">
    <property type="entry name" value="MAP KINASE KINASE KINASE SSK2-RELATED-RELATED"/>
    <property type="match status" value="1"/>
</dbReference>
<dbReference type="PANTHER" id="PTHR48016:SF32">
    <property type="entry name" value="MITOGEN-ACTIVATED PROTEIN KINASE KINASE KINASE 4"/>
    <property type="match status" value="1"/>
</dbReference>
<evidence type="ECO:0000259" key="10">
    <source>
        <dbReference type="PROSITE" id="PS50011"/>
    </source>
</evidence>
<dbReference type="Pfam" id="PF00069">
    <property type="entry name" value="Pkinase"/>
    <property type="match status" value="2"/>
</dbReference>
<feature type="domain" description="Protein kinase" evidence="10">
    <location>
        <begin position="1465"/>
        <end position="1772"/>
    </location>
</feature>
<dbReference type="Gene3D" id="1.10.510.10">
    <property type="entry name" value="Transferase(Phosphotransferase) domain 1"/>
    <property type="match status" value="2"/>
</dbReference>
<dbReference type="OrthoDB" id="1043025at2759"/>
<feature type="region of interest" description="Disordered" evidence="9">
    <location>
        <begin position="1624"/>
        <end position="1671"/>
    </location>
</feature>
<sequence length="1798" mass="200325">MSSKTPNASAGLTVVVGRDAATRRPSSKEAPKDQKDTSAGHNSSGNNNEHHGNIANSASQNHSGNAPHTPIQQQSHNHLSVRRPSLLRSPSSANGTSSNATSASSAASAASAAAYAAATSSGNKDNVSMTATSSITTHNNNLNNPSNGGSNNTASIHHNGGVKRTPSGGNSSTARSLSIRTTDLENKSQSNTLAPPTHPSAQSMSRTRSRSLTSTLNQSLHFASPSSATSSTTMQSPNSANPVGYVTQERAYLRKIRNQMVDDYYTKGISGAQDDDDDDDETIDGDTGTHNGTMNNNNNDNRNSNSNSNNNNNYNINNNNNDNQNNNDNNYYNNSNYNNTDSNIYQNYNQGNNDFSASNKKSLYNHNNSSSMNNNFNNSNYPPIQGQKNSGQVNRSNSTKSSKSNDSDTSTGSINDFQSNYATAAYNNNNSNMTSNSNNNYNSDLLADIDEDKYQIDFSLALSMMSSNSANSININPQKNSSQLSKDNTDDPAVIERLEWQSMLTSVLTGDVVRSEKTKIIQTNPENEQESFAHITYKEDLWFGILAKLYNRTEDDQRKIIAYRRTLVDAVLDEIMTFEVNYDKTEDKDGDREDEDDDNFSGQNSNNEDGNSSANPIESPRDQVVSILDKWEKCCDQWRTMEEMKNDKPLCRTVEFQDRIDALNAWLSITDAIKRARESFRIWIGNDEMDITKGSSLNEVTPKKDGTSSSVSSSSTASSTTTTVTPNTSTTPSTNSNVTPATGKSKNTPMTDNAPVFDDDSRSLAERLMKEKDVQLTFNKRIFSPLAPWMIKSKDNYIRLGPVFESLKLPDYIHDLIQLCLIPAKLIKEIISVRLKYAMRLQNPTLMMIDQMIDDFKSYITVALEVKSVIVEYCKPDPDKNWYIREFFENERSDFDRVVLQCVKYFLGLLNRKLLDSSRSPTNFRTFKEPEELEETWYFLKCLGAYIDGGSVVVAEQITLLTSKLIHRLLAYLNNQIRHPPHTPATSASDLIRWYSSTTENFGQLRRKLARFAGEISRDFTNSLVFDMPSTHNNRTKNFLEVLRLTNHFLVYTGTVETQGIYFFASSELMGDDEEILKFINGGYVGVGESELKSEFVDLLRAQDSAAAAAAAAAAVTSSTLINNGMATVTTNAGVLSSAYRESTAGLASTPTDHAYVLAICPPKAIVWEGQVYNLAIDEVPITDISVGQMLMITKLPYDRLHEVREKFVDIVSDVMVVNGMIRPMEQRCSLARVHYDLTRITRSFFKMSLLVLDSVQIVRAKCLEIAPKGDFQELINNYFVYARGYVKNSVKTMDSTRKSAVIMKLMQLSIEWVSFICDDCIPTDRRTFRWCVLALEFAMDMTKGFNVFVLNEDQFYKLKLKVARCMSLLISHFDIMGARSSEAEKKRMLKWTSSRTNTENTDDDEMILSAYREDIMKQIQERENYRKELESEQQSVGRVLDISDSEYQFVTLLASSFSSVSIRWQKGRFIGGGSFGNVYAAVNLDTGGVMAVKEIRFHDSQSIKNIVPSIKDEMTVLEMLNHPNVVQYFGVEVHRDKVYIFMEFCEGGSLSGLLTHGRIEDEMVTQYYTLQMLEGLAYLHQSGVVHRDVKPENILLDHNGVIKFVDFGAAKVIANTGRTIRGTTINSNKNNSIKSSSDKDNQEDNEVIPSPAEPSPNAANPPFGNNLNSMTGTPMYMSPEVITGVPTSGNNGVIDIWALGCCILEMATGRRPWAQLDNEWAIMYHIAAGNMPQLPSPDQLSEKGRAFIARCLEHDPKKRPSAMELLNDPWMVEIRQYAFDTSDTVSTPSSEDKSSLT</sequence>
<evidence type="ECO:0000256" key="9">
    <source>
        <dbReference type="SAM" id="MobiDB-lite"/>
    </source>
</evidence>
<dbReference type="EMBL" id="CAKXYY010000005">
    <property type="protein sequence ID" value="CAH2352023.1"/>
    <property type="molecule type" value="Genomic_DNA"/>
</dbReference>
<keyword evidence="5 11" id="KW-0418">Kinase</keyword>
<evidence type="ECO:0000313" key="12">
    <source>
        <dbReference type="Proteomes" id="UP000837801"/>
    </source>
</evidence>
<keyword evidence="6 7" id="KW-0067">ATP-binding</keyword>
<protein>
    <submittedName>
        <fullName evidence="11">MAP kinase kinase kinase Ssk2p</fullName>
    </submittedName>
</protein>
<dbReference type="PROSITE" id="PS00107">
    <property type="entry name" value="PROTEIN_KINASE_ATP"/>
    <property type="match status" value="1"/>
</dbReference>
<feature type="region of interest" description="Disordered" evidence="9">
    <location>
        <begin position="584"/>
        <end position="621"/>
    </location>
</feature>
<evidence type="ECO:0000256" key="3">
    <source>
        <dbReference type="ARBA" id="ARBA00022679"/>
    </source>
</evidence>
<feature type="compositionally biased region" description="Low complexity" evidence="9">
    <location>
        <begin position="396"/>
        <end position="410"/>
    </location>
</feature>
<feature type="binding site" evidence="7">
    <location>
        <position position="1494"/>
    </location>
    <ligand>
        <name>ATP</name>
        <dbReference type="ChEBI" id="CHEBI:30616"/>
    </ligand>
</feature>
<evidence type="ECO:0000256" key="5">
    <source>
        <dbReference type="ARBA" id="ARBA00022777"/>
    </source>
</evidence>
<feature type="region of interest" description="Disordered" evidence="9">
    <location>
        <begin position="692"/>
        <end position="757"/>
    </location>
</feature>
<organism evidence="11 12">
    <name type="scientific">[Candida] railenensis</name>
    <dbReference type="NCBI Taxonomy" id="45579"/>
    <lineage>
        <taxon>Eukaryota</taxon>
        <taxon>Fungi</taxon>
        <taxon>Dikarya</taxon>
        <taxon>Ascomycota</taxon>
        <taxon>Saccharomycotina</taxon>
        <taxon>Pichiomycetes</taxon>
        <taxon>Debaryomycetaceae</taxon>
        <taxon>Kurtzmaniella</taxon>
    </lineage>
</organism>
<feature type="compositionally biased region" description="Polar residues" evidence="9">
    <location>
        <begin position="344"/>
        <end position="364"/>
    </location>
</feature>
<dbReference type="SMART" id="SM00220">
    <property type="entry name" value="S_TKc"/>
    <property type="match status" value="1"/>
</dbReference>
<feature type="compositionally biased region" description="Basic and acidic residues" evidence="9">
    <location>
        <begin position="20"/>
        <end position="38"/>
    </location>
</feature>
<dbReference type="GO" id="GO:0030447">
    <property type="term" value="P:filamentous growth"/>
    <property type="evidence" value="ECO:0007669"/>
    <property type="project" value="UniProtKB-ARBA"/>
</dbReference>
<evidence type="ECO:0000256" key="2">
    <source>
        <dbReference type="ARBA" id="ARBA00022527"/>
    </source>
</evidence>
<evidence type="ECO:0000256" key="7">
    <source>
        <dbReference type="PROSITE-ProRule" id="PRU10141"/>
    </source>
</evidence>
<dbReference type="InterPro" id="IPR000719">
    <property type="entry name" value="Prot_kinase_dom"/>
</dbReference>
<dbReference type="GO" id="GO:0004674">
    <property type="term" value="F:protein serine/threonine kinase activity"/>
    <property type="evidence" value="ECO:0007669"/>
    <property type="project" value="UniProtKB-KW"/>
</dbReference>
<name>A0A9P0QMJ2_9ASCO</name>
<feature type="compositionally biased region" description="Low complexity" evidence="9">
    <location>
        <begin position="707"/>
        <end position="742"/>
    </location>
</feature>
<feature type="compositionally biased region" description="Low complexity" evidence="9">
    <location>
        <begin position="203"/>
        <end position="233"/>
    </location>
</feature>
<evidence type="ECO:0000256" key="1">
    <source>
        <dbReference type="ARBA" id="ARBA00006529"/>
    </source>
</evidence>
<dbReference type="GO" id="GO:0005524">
    <property type="term" value="F:ATP binding"/>
    <property type="evidence" value="ECO:0007669"/>
    <property type="project" value="UniProtKB-UniRule"/>
</dbReference>
<dbReference type="GO" id="GO:0038066">
    <property type="term" value="P:p38MAPK cascade"/>
    <property type="evidence" value="ECO:0007669"/>
    <property type="project" value="TreeGrafter"/>
</dbReference>
<reference evidence="11" key="1">
    <citation type="submission" date="2022-03" db="EMBL/GenBank/DDBJ databases">
        <authorList>
            <person name="Legras J.-L."/>
            <person name="Devillers H."/>
            <person name="Grondin C."/>
        </authorList>
    </citation>
    <scope>NUCLEOTIDE SEQUENCE</scope>
    <source>
        <strain evidence="11">CLIB 1423</strain>
    </source>
</reference>
<comment type="caution">
    <text evidence="11">The sequence shown here is derived from an EMBL/GenBank/DDBJ whole genome shotgun (WGS) entry which is preliminary data.</text>
</comment>
<comment type="similarity">
    <text evidence="1">Belongs to the protein kinase superfamily. STE Ser/Thr protein kinase family. MAP kinase kinase kinase subfamily.</text>
</comment>
<evidence type="ECO:0000256" key="4">
    <source>
        <dbReference type="ARBA" id="ARBA00022741"/>
    </source>
</evidence>
<feature type="compositionally biased region" description="Low complexity" evidence="9">
    <location>
        <begin position="365"/>
        <end position="380"/>
    </location>
</feature>
<feature type="region of interest" description="Disordered" evidence="9">
    <location>
        <begin position="135"/>
        <end position="245"/>
    </location>
</feature>
<gene>
    <name evidence="11" type="ORF">CLIB1423_05S03884</name>
</gene>
<feature type="compositionally biased region" description="Acidic residues" evidence="9">
    <location>
        <begin position="273"/>
        <end position="284"/>
    </location>
</feature>
<keyword evidence="4 7" id="KW-0547">Nucleotide-binding</keyword>
<dbReference type="PROSITE" id="PS00108">
    <property type="entry name" value="PROTEIN_KINASE_ST"/>
    <property type="match status" value="1"/>
</dbReference>
<accession>A0A9P0QMJ2</accession>